<accession>A0AAD5RGE1</accession>
<dbReference type="GO" id="GO:0000981">
    <property type="term" value="F:DNA-binding transcription factor activity, RNA polymerase II-specific"/>
    <property type="evidence" value="ECO:0007669"/>
    <property type="project" value="InterPro"/>
</dbReference>
<reference evidence="7" key="1">
    <citation type="submission" date="2022-07" db="EMBL/GenBank/DDBJ databases">
        <title>Draft genome sequence of Zalerion maritima ATCC 34329, a (micro)plastics degrading marine fungus.</title>
        <authorList>
            <person name="Paco A."/>
            <person name="Goncalves M.F.M."/>
            <person name="Rocha-Santos T.A.P."/>
            <person name="Alves A."/>
        </authorList>
    </citation>
    <scope>NUCLEOTIDE SEQUENCE</scope>
    <source>
        <strain evidence="7">ATCC 34329</strain>
    </source>
</reference>
<dbReference type="EMBL" id="JAKWBI020000630">
    <property type="protein sequence ID" value="KAJ2893278.1"/>
    <property type="molecule type" value="Genomic_DNA"/>
</dbReference>
<keyword evidence="2" id="KW-0238">DNA-binding</keyword>
<evidence type="ECO:0000256" key="2">
    <source>
        <dbReference type="ARBA" id="ARBA00023125"/>
    </source>
</evidence>
<keyword evidence="3" id="KW-0804">Transcription</keyword>
<keyword evidence="4" id="KW-0539">Nucleus</keyword>
<dbReference type="PROSITE" id="PS50048">
    <property type="entry name" value="ZN2_CY6_FUNGAL_2"/>
    <property type="match status" value="1"/>
</dbReference>
<comment type="caution">
    <text evidence="7">The sequence shown here is derived from an EMBL/GenBank/DDBJ whole genome shotgun (WGS) entry which is preliminary data.</text>
</comment>
<name>A0AAD5RGE1_9PEZI</name>
<evidence type="ECO:0000256" key="4">
    <source>
        <dbReference type="ARBA" id="ARBA00023242"/>
    </source>
</evidence>
<dbReference type="GO" id="GO:0003677">
    <property type="term" value="F:DNA binding"/>
    <property type="evidence" value="ECO:0007669"/>
    <property type="project" value="UniProtKB-KW"/>
</dbReference>
<evidence type="ECO:0000259" key="6">
    <source>
        <dbReference type="PROSITE" id="PS50048"/>
    </source>
</evidence>
<dbReference type="InterPro" id="IPR001138">
    <property type="entry name" value="Zn2Cys6_DnaBD"/>
</dbReference>
<dbReference type="InterPro" id="IPR036864">
    <property type="entry name" value="Zn2-C6_fun-type_DNA-bd_sf"/>
</dbReference>
<dbReference type="PANTHER" id="PTHR31069">
    <property type="entry name" value="OLEATE-ACTIVATED TRANSCRIPTION FACTOR 1-RELATED"/>
    <property type="match status" value="1"/>
</dbReference>
<dbReference type="PANTHER" id="PTHR31069:SF31">
    <property type="entry name" value="MONODICTYPHENONE CLUSTER TRANSCRIPTION FACTOR-RELATED"/>
    <property type="match status" value="1"/>
</dbReference>
<dbReference type="PRINTS" id="PR00755">
    <property type="entry name" value="AFLATOXINBRP"/>
</dbReference>
<dbReference type="Gene3D" id="4.10.240.10">
    <property type="entry name" value="Zn(2)-C6 fungal-type DNA-binding domain"/>
    <property type="match status" value="1"/>
</dbReference>
<evidence type="ECO:0000256" key="5">
    <source>
        <dbReference type="SAM" id="MobiDB-lite"/>
    </source>
</evidence>
<evidence type="ECO:0000313" key="8">
    <source>
        <dbReference type="Proteomes" id="UP001201980"/>
    </source>
</evidence>
<proteinExistence type="predicted"/>
<organism evidence="7 8">
    <name type="scientific">Zalerion maritima</name>
    <dbReference type="NCBI Taxonomy" id="339359"/>
    <lineage>
        <taxon>Eukaryota</taxon>
        <taxon>Fungi</taxon>
        <taxon>Dikarya</taxon>
        <taxon>Ascomycota</taxon>
        <taxon>Pezizomycotina</taxon>
        <taxon>Sordariomycetes</taxon>
        <taxon>Lulworthiomycetidae</taxon>
        <taxon>Lulworthiales</taxon>
        <taxon>Lulworthiaceae</taxon>
        <taxon>Zalerion</taxon>
    </lineage>
</organism>
<protein>
    <recommendedName>
        <fullName evidence="6">Zn(2)-C6 fungal-type domain-containing protein</fullName>
    </recommendedName>
</protein>
<dbReference type="InterPro" id="IPR050675">
    <property type="entry name" value="OAF3"/>
</dbReference>
<evidence type="ECO:0000256" key="3">
    <source>
        <dbReference type="ARBA" id="ARBA00023163"/>
    </source>
</evidence>
<evidence type="ECO:0000256" key="1">
    <source>
        <dbReference type="ARBA" id="ARBA00023015"/>
    </source>
</evidence>
<gene>
    <name evidence="7" type="ORF">MKZ38_008847</name>
</gene>
<dbReference type="AlphaFoldDB" id="A0AAD5RGE1"/>
<evidence type="ECO:0000313" key="7">
    <source>
        <dbReference type="EMBL" id="KAJ2893278.1"/>
    </source>
</evidence>
<dbReference type="SUPFAM" id="SSF57701">
    <property type="entry name" value="Zn2/Cys6 DNA-binding domain"/>
    <property type="match status" value="1"/>
</dbReference>
<feature type="region of interest" description="Disordered" evidence="5">
    <location>
        <begin position="322"/>
        <end position="344"/>
    </location>
</feature>
<dbReference type="SMART" id="SM00066">
    <property type="entry name" value="GAL4"/>
    <property type="match status" value="1"/>
</dbReference>
<feature type="domain" description="Zn(2)-C6 fungal-type" evidence="6">
    <location>
        <begin position="15"/>
        <end position="45"/>
    </location>
</feature>
<feature type="compositionally biased region" description="Low complexity" evidence="5">
    <location>
        <begin position="322"/>
        <end position="341"/>
    </location>
</feature>
<dbReference type="Pfam" id="PF00172">
    <property type="entry name" value="Zn_clus"/>
    <property type="match status" value="1"/>
</dbReference>
<dbReference type="CDD" id="cd00067">
    <property type="entry name" value="GAL4"/>
    <property type="match status" value="1"/>
</dbReference>
<sequence length="432" mass="46241">MASTSRPRQPKLRLSCDGCFLAKVKCSKQKPICTRCLSVGLDCRYSPSSRAGKAKSDSSNVTNTHAELTVCLPDSHMAIYPPAQHSAGLYRMESGWPAEQTTMDGMSRSHSIPVNLSMMAMEGQDQVDHMASDLYAPQMPWTTQADMSPGHYSESAYSSPMSHPHARSNSYDMTNGMAAASAWDVSQADTTGVLAYSTTAPGHPSSSSYFTAPPIPAPSYRPASVQSSRRQSGGGHCTCFTVCLQSLQALHNASHPSCPPLDMVLSLNSKAVEGCAAMLSCHRCMRRSGIHTAAMLLCTVIVKINSFYNAASRSYFESSASSTPASTSTGATPPSPTASGSLGTLDEMGGGLGVSIGNFRIASDDSRVLEKEILATELRKLYDVYSRFKEVCGDLAEDPMQDVGQAMVGYLDQNLGDTLEVVTLRRGDMGYR</sequence>
<dbReference type="GO" id="GO:0008270">
    <property type="term" value="F:zinc ion binding"/>
    <property type="evidence" value="ECO:0007669"/>
    <property type="project" value="InterPro"/>
</dbReference>
<dbReference type="Proteomes" id="UP001201980">
    <property type="component" value="Unassembled WGS sequence"/>
</dbReference>
<keyword evidence="8" id="KW-1185">Reference proteome</keyword>
<keyword evidence="1" id="KW-0805">Transcription regulation</keyword>